<dbReference type="AlphaFoldDB" id="A0A427AKA9"/>
<proteinExistence type="predicted"/>
<sequence length="248" mass="26762">MHTQEEERLGPIRVLPSPNRRPSRERGGYLPNPSPVRLMASAKVSLLFLLPPPLPCSRYLSLARFPSNPSPRKLGLRFPPPPFLFSCEYRHTHSKIFLLLLYQRIGMTPVPGAFDRTLPGYYGGVGGPPHMPLGLSGGYGAPLPLSGMRYAYGPLSSPGYGPLSAYGPPGPIGGYGYGPGPTMDRTTCNMKKCGAPRPASASSNRVNKDVADAPEGSWTCPKCNNLNYPFRNVCNRKGCGSEKPSTST</sequence>
<evidence type="ECO:0000259" key="5">
    <source>
        <dbReference type="SMART" id="SM00547"/>
    </source>
</evidence>
<organism evidence="6 7">
    <name type="scientific">Ensete ventricosum</name>
    <name type="common">Abyssinian banana</name>
    <name type="synonym">Musa ensete</name>
    <dbReference type="NCBI Taxonomy" id="4639"/>
    <lineage>
        <taxon>Eukaryota</taxon>
        <taxon>Viridiplantae</taxon>
        <taxon>Streptophyta</taxon>
        <taxon>Embryophyta</taxon>
        <taxon>Tracheophyta</taxon>
        <taxon>Spermatophyta</taxon>
        <taxon>Magnoliopsida</taxon>
        <taxon>Liliopsida</taxon>
        <taxon>Zingiberales</taxon>
        <taxon>Musaceae</taxon>
        <taxon>Ensete</taxon>
    </lineage>
</organism>
<dbReference type="SMART" id="SM00547">
    <property type="entry name" value="ZnF_RBZ"/>
    <property type="match status" value="1"/>
</dbReference>
<gene>
    <name evidence="6" type="ORF">B296_00025037</name>
</gene>
<feature type="domain" description="RanBP2-type" evidence="5">
    <location>
        <begin position="216"/>
        <end position="242"/>
    </location>
</feature>
<dbReference type="Gene3D" id="4.10.1060.10">
    <property type="entry name" value="Zinc finger, RanBP2-type"/>
    <property type="match status" value="1"/>
</dbReference>
<comment type="caution">
    <text evidence="6">The sequence shown here is derived from an EMBL/GenBank/DDBJ whole genome shotgun (WGS) entry which is preliminary data.</text>
</comment>
<dbReference type="SUPFAM" id="SSF90209">
    <property type="entry name" value="Ran binding protein zinc finger-like"/>
    <property type="match status" value="1"/>
</dbReference>
<keyword evidence="2" id="KW-0863">Zinc-finger</keyword>
<evidence type="ECO:0000313" key="7">
    <source>
        <dbReference type="Proteomes" id="UP000287651"/>
    </source>
</evidence>
<feature type="region of interest" description="Disordered" evidence="4">
    <location>
        <begin position="1"/>
        <end position="32"/>
    </location>
</feature>
<dbReference type="Proteomes" id="UP000287651">
    <property type="component" value="Unassembled WGS sequence"/>
</dbReference>
<name>A0A427AKA9_ENSVE</name>
<feature type="compositionally biased region" description="Basic and acidic residues" evidence="4">
    <location>
        <begin position="1"/>
        <end position="10"/>
    </location>
</feature>
<accession>A0A427AKA9</accession>
<dbReference type="EMBL" id="AMZH03002123">
    <property type="protein sequence ID" value="RRT76693.1"/>
    <property type="molecule type" value="Genomic_DNA"/>
</dbReference>
<keyword evidence="3" id="KW-0862">Zinc</keyword>
<dbReference type="InterPro" id="IPR036443">
    <property type="entry name" value="Znf_RanBP2_sf"/>
</dbReference>
<evidence type="ECO:0000256" key="4">
    <source>
        <dbReference type="SAM" id="MobiDB-lite"/>
    </source>
</evidence>
<protein>
    <recommendedName>
        <fullName evidence="5">RanBP2-type domain-containing protein</fullName>
    </recommendedName>
</protein>
<dbReference type="GO" id="GO:0008270">
    <property type="term" value="F:zinc ion binding"/>
    <property type="evidence" value="ECO:0007669"/>
    <property type="project" value="UniProtKB-KW"/>
</dbReference>
<keyword evidence="1" id="KW-0479">Metal-binding</keyword>
<reference evidence="6 7" key="1">
    <citation type="journal article" date="2014" name="Agronomy (Basel)">
        <title>A Draft Genome Sequence for Ensete ventricosum, the Drought-Tolerant Tree Against Hunger.</title>
        <authorList>
            <person name="Harrison J."/>
            <person name="Moore K.A."/>
            <person name="Paszkiewicz K."/>
            <person name="Jones T."/>
            <person name="Grant M."/>
            <person name="Ambacheew D."/>
            <person name="Muzemil S."/>
            <person name="Studholme D.J."/>
        </authorList>
    </citation>
    <scope>NUCLEOTIDE SEQUENCE [LARGE SCALE GENOMIC DNA]</scope>
</reference>
<evidence type="ECO:0000313" key="6">
    <source>
        <dbReference type="EMBL" id="RRT76693.1"/>
    </source>
</evidence>
<evidence type="ECO:0000256" key="3">
    <source>
        <dbReference type="ARBA" id="ARBA00022833"/>
    </source>
</evidence>
<evidence type="ECO:0000256" key="1">
    <source>
        <dbReference type="ARBA" id="ARBA00022723"/>
    </source>
</evidence>
<dbReference type="InterPro" id="IPR001876">
    <property type="entry name" value="Znf_RanBP2"/>
</dbReference>
<evidence type="ECO:0000256" key="2">
    <source>
        <dbReference type="ARBA" id="ARBA00022771"/>
    </source>
</evidence>